<gene>
    <name evidence="1" type="ORF">GCM10023186_45800</name>
</gene>
<evidence type="ECO:0000313" key="1">
    <source>
        <dbReference type="EMBL" id="GAA4393829.1"/>
    </source>
</evidence>
<proteinExistence type="predicted"/>
<protein>
    <submittedName>
        <fullName evidence="1">Uncharacterized protein</fullName>
    </submittedName>
</protein>
<accession>A0ABP8JP45</accession>
<dbReference type="Proteomes" id="UP001500454">
    <property type="component" value="Unassembled WGS sequence"/>
</dbReference>
<organism evidence="1 2">
    <name type="scientific">Hymenobacter koreensis</name>
    <dbReference type="NCBI Taxonomy" id="1084523"/>
    <lineage>
        <taxon>Bacteria</taxon>
        <taxon>Pseudomonadati</taxon>
        <taxon>Bacteroidota</taxon>
        <taxon>Cytophagia</taxon>
        <taxon>Cytophagales</taxon>
        <taxon>Hymenobacteraceae</taxon>
        <taxon>Hymenobacter</taxon>
    </lineage>
</organism>
<evidence type="ECO:0000313" key="2">
    <source>
        <dbReference type="Proteomes" id="UP001500454"/>
    </source>
</evidence>
<dbReference type="RefSeq" id="WP_345228100.1">
    <property type="nucleotide sequence ID" value="NZ_BAABHA010000015.1"/>
</dbReference>
<keyword evidence="2" id="KW-1185">Reference proteome</keyword>
<dbReference type="EMBL" id="BAABHA010000015">
    <property type="protein sequence ID" value="GAA4393829.1"/>
    <property type="molecule type" value="Genomic_DNA"/>
</dbReference>
<comment type="caution">
    <text evidence="1">The sequence shown here is derived from an EMBL/GenBank/DDBJ whole genome shotgun (WGS) entry which is preliminary data.</text>
</comment>
<sequence length="334" mass="37955">MPDLCQACRIRPVQTIDQYDNEAIPFRLCHACHHRLITRALRPLEYFNLVAIHGLAYELHDDFYDEDGEACAAEEDVEYDPTLAFPVLHDLRQDVERLVDYALVKWSYPQEITPYLQAFAPAQVLQAFDNKLVLNPRLLISCLEIAAKVLGPQAEAWVRYQLVQNDHLDKVLFAQALASCLPAAEAEAILLEVLNHGSERELRERIYCLGFLSGTGPLDWLEEQRGRINTVSDTYGTVCASLGMTWPRIRRWLHLGRPLSLIALDALVKCSTMPDTLNRAPRLRENPPRLLEPASVDEMNQVLDAYLALDSVPRTKNAVAFIKQNWSRILKANT</sequence>
<name>A0ABP8JP45_9BACT</name>
<reference evidence="2" key="1">
    <citation type="journal article" date="2019" name="Int. J. Syst. Evol. Microbiol.">
        <title>The Global Catalogue of Microorganisms (GCM) 10K type strain sequencing project: providing services to taxonomists for standard genome sequencing and annotation.</title>
        <authorList>
            <consortium name="The Broad Institute Genomics Platform"/>
            <consortium name="The Broad Institute Genome Sequencing Center for Infectious Disease"/>
            <person name="Wu L."/>
            <person name="Ma J."/>
        </authorList>
    </citation>
    <scope>NUCLEOTIDE SEQUENCE [LARGE SCALE GENOMIC DNA]</scope>
    <source>
        <strain evidence="2">JCM 17924</strain>
    </source>
</reference>